<sequence>MAAHPPGSGPGPGFSDRDFKLNAYHQEQYREAFRSALAAGQVKPLLFPWSLIGCFFLPLFYLSIPHQQRPWLYRMRWAVAAAVIYLNVDLVRTTSADNEAVAYATGLMGAWGTVWSLRMLIFTRPQWDAARVERRLRRQQHANGFTTKEREEEKGKPSSTMVPPDESVAAALVHSEYYWQPFPATAPFLTRLGWTADLLTSFRGGGWNFAISSIPHPPPPRHITSHDKLRHEPVRLDFMALSTRAGTTRSPTYAAFLRSRLAHIALSYLVIDLLTTTIRQDPYFVLGPAYALHPSSPSLPALYERLPLPGQTIPLIRNAAAITGIAAVLHLYDALRQLASVFFVLPLGATARADLWQHPTLFGSLFCAGSVPGRGLAGFWGGFWHQTFRAGFVAPADYLLSLVQVAIAFILSGLLHAAGNYTSVTRSTAEAWPSALFFLLQAAGVLVQTGACALLRSGAIMNNNNNNNRLVVLPGWVRRAGNLAFVVCWLQMTGWALVDDMSRGGVWLFEPVPVSLLRLVGLGVPGEGWWRWEGETYGWRWHWGRYWWESGLRL</sequence>
<dbReference type="InterPro" id="IPR044851">
    <property type="entry name" value="Wax_synthase"/>
</dbReference>
<evidence type="ECO:0000256" key="8">
    <source>
        <dbReference type="SAM" id="MobiDB-lite"/>
    </source>
</evidence>
<evidence type="ECO:0000313" key="12">
    <source>
        <dbReference type="Proteomes" id="UP001305647"/>
    </source>
</evidence>
<comment type="subcellular location">
    <subcellularLocation>
        <location evidence="1">Membrane</location>
        <topology evidence="1">Multi-pass membrane protein</topology>
    </subcellularLocation>
</comment>
<gene>
    <name evidence="11" type="ORF">N658DRAFT_417061</name>
</gene>
<keyword evidence="4" id="KW-0808">Transferase</keyword>
<accession>A0AAN6T542</accession>
<feature type="transmembrane region" description="Helical" evidence="9">
    <location>
        <begin position="46"/>
        <end position="64"/>
    </location>
</feature>
<organism evidence="11 12">
    <name type="scientific">Parathielavia hyrcaniae</name>
    <dbReference type="NCBI Taxonomy" id="113614"/>
    <lineage>
        <taxon>Eukaryota</taxon>
        <taxon>Fungi</taxon>
        <taxon>Dikarya</taxon>
        <taxon>Ascomycota</taxon>
        <taxon>Pezizomycotina</taxon>
        <taxon>Sordariomycetes</taxon>
        <taxon>Sordariomycetidae</taxon>
        <taxon>Sordariales</taxon>
        <taxon>Chaetomiaceae</taxon>
        <taxon>Parathielavia</taxon>
    </lineage>
</organism>
<evidence type="ECO:0000256" key="6">
    <source>
        <dbReference type="ARBA" id="ARBA00022989"/>
    </source>
</evidence>
<evidence type="ECO:0000259" key="10">
    <source>
        <dbReference type="Pfam" id="PF13813"/>
    </source>
</evidence>
<reference evidence="11" key="2">
    <citation type="submission" date="2023-05" db="EMBL/GenBank/DDBJ databases">
        <authorList>
            <consortium name="Lawrence Berkeley National Laboratory"/>
            <person name="Steindorff A."/>
            <person name="Hensen N."/>
            <person name="Bonometti L."/>
            <person name="Westerberg I."/>
            <person name="Brannstrom I.O."/>
            <person name="Guillou S."/>
            <person name="Cros-Aarteil S."/>
            <person name="Calhoun S."/>
            <person name="Haridas S."/>
            <person name="Kuo A."/>
            <person name="Mondo S."/>
            <person name="Pangilinan J."/>
            <person name="Riley R."/>
            <person name="Labutti K."/>
            <person name="Andreopoulos B."/>
            <person name="Lipzen A."/>
            <person name="Chen C."/>
            <person name="Yanf M."/>
            <person name="Daum C."/>
            <person name="Ng V."/>
            <person name="Clum A."/>
            <person name="Ohm R."/>
            <person name="Martin F."/>
            <person name="Silar P."/>
            <person name="Natvig D."/>
            <person name="Lalanne C."/>
            <person name="Gautier V."/>
            <person name="Ament-Velasquez S.L."/>
            <person name="Kruys A."/>
            <person name="Hutchinson M.I."/>
            <person name="Powell A.J."/>
            <person name="Barry K."/>
            <person name="Miller A.N."/>
            <person name="Grigoriev I.V."/>
            <person name="Debuchy R."/>
            <person name="Gladieux P."/>
            <person name="Thoren M.H."/>
            <person name="Johannesson H."/>
        </authorList>
    </citation>
    <scope>NUCLEOTIDE SEQUENCE</scope>
    <source>
        <strain evidence="11">CBS 757.83</strain>
    </source>
</reference>
<proteinExistence type="inferred from homology"/>
<evidence type="ECO:0000256" key="5">
    <source>
        <dbReference type="ARBA" id="ARBA00022692"/>
    </source>
</evidence>
<feature type="domain" description="Wax synthase" evidence="10">
    <location>
        <begin position="359"/>
        <end position="440"/>
    </location>
</feature>
<dbReference type="Proteomes" id="UP001305647">
    <property type="component" value="Unassembled WGS sequence"/>
</dbReference>
<feature type="transmembrane region" description="Helical" evidence="9">
    <location>
        <begin position="71"/>
        <end position="88"/>
    </location>
</feature>
<dbReference type="GO" id="GO:0016020">
    <property type="term" value="C:membrane"/>
    <property type="evidence" value="ECO:0007669"/>
    <property type="project" value="UniProtKB-SubCell"/>
</dbReference>
<reference evidence="11" key="1">
    <citation type="journal article" date="2023" name="Mol. Phylogenet. Evol.">
        <title>Genome-scale phylogeny and comparative genomics of the fungal order Sordariales.</title>
        <authorList>
            <person name="Hensen N."/>
            <person name="Bonometti L."/>
            <person name="Westerberg I."/>
            <person name="Brannstrom I.O."/>
            <person name="Guillou S."/>
            <person name="Cros-Aarteil S."/>
            <person name="Calhoun S."/>
            <person name="Haridas S."/>
            <person name="Kuo A."/>
            <person name="Mondo S."/>
            <person name="Pangilinan J."/>
            <person name="Riley R."/>
            <person name="LaButti K."/>
            <person name="Andreopoulos B."/>
            <person name="Lipzen A."/>
            <person name="Chen C."/>
            <person name="Yan M."/>
            <person name="Daum C."/>
            <person name="Ng V."/>
            <person name="Clum A."/>
            <person name="Steindorff A."/>
            <person name="Ohm R.A."/>
            <person name="Martin F."/>
            <person name="Silar P."/>
            <person name="Natvig D.O."/>
            <person name="Lalanne C."/>
            <person name="Gautier V."/>
            <person name="Ament-Velasquez S.L."/>
            <person name="Kruys A."/>
            <person name="Hutchinson M.I."/>
            <person name="Powell A.J."/>
            <person name="Barry K."/>
            <person name="Miller A.N."/>
            <person name="Grigoriev I.V."/>
            <person name="Debuchy R."/>
            <person name="Gladieux P."/>
            <person name="Hiltunen Thoren M."/>
            <person name="Johannesson H."/>
        </authorList>
    </citation>
    <scope>NUCLEOTIDE SEQUENCE</scope>
    <source>
        <strain evidence="11">CBS 757.83</strain>
    </source>
</reference>
<dbReference type="PANTHER" id="PTHR31595:SF57">
    <property type="entry name" value="OS04G0481900 PROTEIN"/>
    <property type="match status" value="1"/>
</dbReference>
<dbReference type="GO" id="GO:0008374">
    <property type="term" value="F:O-acyltransferase activity"/>
    <property type="evidence" value="ECO:0007669"/>
    <property type="project" value="InterPro"/>
</dbReference>
<evidence type="ECO:0000256" key="4">
    <source>
        <dbReference type="ARBA" id="ARBA00022679"/>
    </source>
</evidence>
<feature type="transmembrane region" description="Helical" evidence="9">
    <location>
        <begin position="398"/>
        <end position="419"/>
    </location>
</feature>
<keyword evidence="12" id="KW-1185">Reference proteome</keyword>
<comment type="caution">
    <text evidence="11">The sequence shown here is derived from an EMBL/GenBank/DDBJ whole genome shotgun (WGS) entry which is preliminary data.</text>
</comment>
<keyword evidence="7 9" id="KW-0472">Membrane</keyword>
<feature type="region of interest" description="Disordered" evidence="8">
    <location>
        <begin position="138"/>
        <end position="163"/>
    </location>
</feature>
<protein>
    <recommendedName>
        <fullName evidence="10">Wax synthase domain-containing protein</fullName>
    </recommendedName>
</protein>
<evidence type="ECO:0000256" key="9">
    <source>
        <dbReference type="SAM" id="Phobius"/>
    </source>
</evidence>
<dbReference type="GO" id="GO:0006629">
    <property type="term" value="P:lipid metabolic process"/>
    <property type="evidence" value="ECO:0007669"/>
    <property type="project" value="InterPro"/>
</dbReference>
<feature type="transmembrane region" description="Helical" evidence="9">
    <location>
        <begin position="431"/>
        <end position="455"/>
    </location>
</feature>
<keyword evidence="5 9" id="KW-0812">Transmembrane</keyword>
<dbReference type="Pfam" id="PF13813">
    <property type="entry name" value="MBOAT_2"/>
    <property type="match status" value="1"/>
</dbReference>
<comment type="similarity">
    <text evidence="3">Belongs to the wax synthase family.</text>
</comment>
<name>A0AAN6T542_9PEZI</name>
<feature type="compositionally biased region" description="Basic and acidic residues" evidence="8">
    <location>
        <begin position="147"/>
        <end position="156"/>
    </location>
</feature>
<evidence type="ECO:0000256" key="7">
    <source>
        <dbReference type="ARBA" id="ARBA00023136"/>
    </source>
</evidence>
<dbReference type="EMBL" id="MU863625">
    <property type="protein sequence ID" value="KAK4105520.1"/>
    <property type="molecule type" value="Genomic_DNA"/>
</dbReference>
<evidence type="ECO:0000256" key="3">
    <source>
        <dbReference type="ARBA" id="ARBA00007282"/>
    </source>
</evidence>
<dbReference type="InterPro" id="IPR032805">
    <property type="entry name" value="Wax_synthase_dom"/>
</dbReference>
<evidence type="ECO:0000256" key="2">
    <source>
        <dbReference type="ARBA" id="ARBA00005179"/>
    </source>
</evidence>
<evidence type="ECO:0000313" key="11">
    <source>
        <dbReference type="EMBL" id="KAK4105520.1"/>
    </source>
</evidence>
<evidence type="ECO:0000256" key="1">
    <source>
        <dbReference type="ARBA" id="ARBA00004141"/>
    </source>
</evidence>
<keyword evidence="6 9" id="KW-1133">Transmembrane helix</keyword>
<feature type="transmembrane region" description="Helical" evidence="9">
    <location>
        <begin position="100"/>
        <end position="121"/>
    </location>
</feature>
<dbReference type="AlphaFoldDB" id="A0AAN6T542"/>
<comment type="pathway">
    <text evidence="2">Secondary metabolite biosynthesis.</text>
</comment>
<dbReference type="PANTHER" id="PTHR31595">
    <property type="entry name" value="LONG-CHAIN-ALCOHOL O-FATTY-ACYLTRANSFERASE 3-RELATED"/>
    <property type="match status" value="1"/>
</dbReference>